<dbReference type="Gramene" id="ERN17304">
    <property type="protein sequence ID" value="ERN17304"/>
    <property type="gene ID" value="AMTR_s00037p00050960"/>
</dbReference>
<dbReference type="OMA" id="AQMNDAD"/>
<dbReference type="CDD" id="cd14726">
    <property type="entry name" value="TraB_PrgY-like"/>
    <property type="match status" value="1"/>
</dbReference>
<keyword evidence="3" id="KW-1185">Reference proteome</keyword>
<dbReference type="Pfam" id="PF01963">
    <property type="entry name" value="TraB_PrgY_gumN"/>
    <property type="match status" value="1"/>
</dbReference>
<dbReference type="EMBL" id="KI392350">
    <property type="protein sequence ID" value="ERN17304.1"/>
    <property type="molecule type" value="Genomic_DNA"/>
</dbReference>
<reference evidence="3" key="1">
    <citation type="journal article" date="2013" name="Science">
        <title>The Amborella genome and the evolution of flowering plants.</title>
        <authorList>
            <consortium name="Amborella Genome Project"/>
        </authorList>
    </citation>
    <scope>NUCLEOTIDE SEQUENCE [LARGE SCALE GENOMIC DNA]</scope>
</reference>
<dbReference type="HOGENOM" id="CLU_866993_0_0_1"/>
<dbReference type="STRING" id="13333.U5D4C9"/>
<evidence type="ECO:0000313" key="2">
    <source>
        <dbReference type="EMBL" id="ERN17304.1"/>
    </source>
</evidence>
<evidence type="ECO:0000313" key="3">
    <source>
        <dbReference type="Proteomes" id="UP000017836"/>
    </source>
</evidence>
<accession>U5D4C9</accession>
<feature type="region of interest" description="Disordered" evidence="1">
    <location>
        <begin position="1"/>
        <end position="76"/>
    </location>
</feature>
<dbReference type="InterPro" id="IPR046345">
    <property type="entry name" value="TraB_PrgY-like"/>
</dbReference>
<evidence type="ECO:0000256" key="1">
    <source>
        <dbReference type="SAM" id="MobiDB-lite"/>
    </source>
</evidence>
<dbReference type="AlphaFoldDB" id="U5D4C9"/>
<dbReference type="GO" id="GO:0005741">
    <property type="term" value="C:mitochondrial outer membrane"/>
    <property type="evidence" value="ECO:0000318"/>
    <property type="project" value="GO_Central"/>
</dbReference>
<organism evidence="2 3">
    <name type="scientific">Amborella trichopoda</name>
    <dbReference type="NCBI Taxonomy" id="13333"/>
    <lineage>
        <taxon>Eukaryota</taxon>
        <taxon>Viridiplantae</taxon>
        <taxon>Streptophyta</taxon>
        <taxon>Embryophyta</taxon>
        <taxon>Tracheophyta</taxon>
        <taxon>Spermatophyta</taxon>
        <taxon>Magnoliopsida</taxon>
        <taxon>Amborellales</taxon>
        <taxon>Amborellaceae</taxon>
        <taxon>Amborella</taxon>
    </lineage>
</organism>
<dbReference type="InterPro" id="IPR002816">
    <property type="entry name" value="TraB/PrgY/GumN_fam"/>
</dbReference>
<gene>
    <name evidence="2" type="ORF">AMTR_s00037p00050960</name>
</gene>
<protein>
    <recommendedName>
        <fullName evidence="4">TraB family protein</fullName>
    </recommendedName>
</protein>
<dbReference type="eggNOG" id="KOG2860">
    <property type="taxonomic scope" value="Eukaryota"/>
</dbReference>
<dbReference type="PANTHER" id="PTHR21530:SF7">
    <property type="entry name" value="TRAB DOMAIN-CONTAINING PROTEIN"/>
    <property type="match status" value="1"/>
</dbReference>
<name>U5D4C9_AMBTC</name>
<evidence type="ECO:0008006" key="4">
    <source>
        <dbReference type="Google" id="ProtNLM"/>
    </source>
</evidence>
<sequence length="321" mass="36234">MTDGVSPNAEVLDTKLSHESHATTALSGKSMEIDVEEANKGEDIEPDMEEESDPPRFRGTLGLHESSNGGNDAELHDGWQTYEKMELPEDLAKGVVLLNCESSVPGGTCDVYLVGTAHVSQESCREVQAIIRFLKPQVVFLELCPSRVSILTTQNLKVPSMNDMIDMWRKKKMNALGIMYSWFLAKAAETLEVLPGSEFRIAYEEAVSYGAKVILGDRPVHITLRRTWTRMSVWHRVKFLIYVLFQSIFMPSREELNKMLAQMNDADMLTLVIQEMSKVFPSLMETLVFERDLMKPEDGVYMEHHCEGKRGSCYLEILGSS</sequence>
<feature type="compositionally biased region" description="Basic and acidic residues" evidence="1">
    <location>
        <begin position="12"/>
        <end position="21"/>
    </location>
</feature>
<dbReference type="Proteomes" id="UP000017836">
    <property type="component" value="Unassembled WGS sequence"/>
</dbReference>
<dbReference type="PANTHER" id="PTHR21530">
    <property type="entry name" value="PHEROMONE SHUTDOWN PROTEIN"/>
    <property type="match status" value="1"/>
</dbReference>
<proteinExistence type="predicted"/>